<keyword evidence="4" id="KW-0472">Membrane</keyword>
<reference evidence="5 6" key="1">
    <citation type="submission" date="2015-07" db="EMBL/GenBank/DDBJ databases">
        <title>Draft Genome Sequence of Malassezia furfur CBS1878 and Malassezia pachydermatis CBS1879.</title>
        <authorList>
            <person name="Triana S."/>
            <person name="Ohm R."/>
            <person name="Gonzalez A."/>
            <person name="DeCock H."/>
            <person name="Restrepo S."/>
            <person name="Celis A."/>
        </authorList>
    </citation>
    <scope>NUCLEOTIDE SEQUENCE [LARGE SCALE GENOMIC DNA]</scope>
    <source>
        <strain evidence="5 6">CBS 1879</strain>
    </source>
</reference>
<dbReference type="Pfam" id="PF01124">
    <property type="entry name" value="MAPEG"/>
    <property type="match status" value="1"/>
</dbReference>
<dbReference type="EMBL" id="LGAV01000010">
    <property type="protein sequence ID" value="KOS12606.1"/>
    <property type="molecule type" value="Genomic_DNA"/>
</dbReference>
<dbReference type="Gene3D" id="1.20.120.550">
    <property type="entry name" value="Membrane associated eicosanoid/glutathione metabolism-like domain"/>
    <property type="match status" value="1"/>
</dbReference>
<proteinExistence type="predicted"/>
<dbReference type="STRING" id="77020.A0A0M8MHK4"/>
<comment type="subcellular location">
    <subcellularLocation>
        <location evidence="1">Membrane</location>
    </subcellularLocation>
</comment>
<dbReference type="Proteomes" id="UP000037751">
    <property type="component" value="Unassembled WGS sequence"/>
</dbReference>
<dbReference type="VEuPathDB" id="FungiDB:Malapachy_0414"/>
<accession>A0A0M8MHK4</accession>
<gene>
    <name evidence="5" type="ORF">Malapachy_0414</name>
</gene>
<dbReference type="OrthoDB" id="19091at2759"/>
<evidence type="ECO:0000256" key="2">
    <source>
        <dbReference type="ARBA" id="ARBA00022692"/>
    </source>
</evidence>
<dbReference type="SUPFAM" id="SSF161084">
    <property type="entry name" value="MAPEG domain-like"/>
    <property type="match status" value="1"/>
</dbReference>
<keyword evidence="6" id="KW-1185">Reference proteome</keyword>
<dbReference type="PANTHER" id="PTHR35814:SF1">
    <property type="entry name" value="GLUTATHIONE S-TRANSFERASE-RELATED"/>
    <property type="match status" value="1"/>
</dbReference>
<protein>
    <recommendedName>
        <fullName evidence="7">Membrane-associated proteins in eicosanoid and glutathione metabolism</fullName>
    </recommendedName>
</protein>
<evidence type="ECO:0000256" key="1">
    <source>
        <dbReference type="ARBA" id="ARBA00004370"/>
    </source>
</evidence>
<dbReference type="InterPro" id="IPR001129">
    <property type="entry name" value="Membr-assoc_MAPEG"/>
</dbReference>
<sequence length="144" mass="15430">MPLFVLSPASLAHSALFAGFYTFLSGNVAYHRCNLKKFSAADNESDARLSAAVRAHANFAEYTPFAFGLLFLAELNGAPTAWVHGAYATLFAARVAHSVGMVNQCFNGILRKVGFLTTLAVTLGAGVYNFSLGYEPLKSFLGIQ</sequence>
<name>A0A0M8MHK4_9BASI</name>
<comment type="caution">
    <text evidence="5">The sequence shown here is derived from an EMBL/GenBank/DDBJ whole genome shotgun (WGS) entry which is preliminary data.</text>
</comment>
<dbReference type="GeneID" id="28726810"/>
<keyword evidence="2" id="KW-0812">Transmembrane</keyword>
<dbReference type="RefSeq" id="XP_017990238.1">
    <property type="nucleotide sequence ID" value="XM_018134935.1"/>
</dbReference>
<evidence type="ECO:0008006" key="7">
    <source>
        <dbReference type="Google" id="ProtNLM"/>
    </source>
</evidence>
<evidence type="ECO:0000313" key="5">
    <source>
        <dbReference type="EMBL" id="KOS12606.1"/>
    </source>
</evidence>
<evidence type="ECO:0000313" key="6">
    <source>
        <dbReference type="Proteomes" id="UP000037751"/>
    </source>
</evidence>
<dbReference type="InterPro" id="IPR023352">
    <property type="entry name" value="MAPEG-like_dom_sf"/>
</dbReference>
<dbReference type="PANTHER" id="PTHR35814">
    <property type="match status" value="1"/>
</dbReference>
<keyword evidence="3" id="KW-1133">Transmembrane helix</keyword>
<evidence type="ECO:0000256" key="4">
    <source>
        <dbReference type="ARBA" id="ARBA00023136"/>
    </source>
</evidence>
<dbReference type="AlphaFoldDB" id="A0A0M8MHK4"/>
<evidence type="ECO:0000256" key="3">
    <source>
        <dbReference type="ARBA" id="ARBA00022989"/>
    </source>
</evidence>
<organism evidence="5 6">
    <name type="scientific">Malassezia pachydermatis</name>
    <dbReference type="NCBI Taxonomy" id="77020"/>
    <lineage>
        <taxon>Eukaryota</taxon>
        <taxon>Fungi</taxon>
        <taxon>Dikarya</taxon>
        <taxon>Basidiomycota</taxon>
        <taxon>Ustilaginomycotina</taxon>
        <taxon>Malasseziomycetes</taxon>
        <taxon>Malasseziales</taxon>
        <taxon>Malasseziaceae</taxon>
        <taxon>Malassezia</taxon>
    </lineage>
</organism>
<dbReference type="GO" id="GO:0016020">
    <property type="term" value="C:membrane"/>
    <property type="evidence" value="ECO:0007669"/>
    <property type="project" value="UniProtKB-SubCell"/>
</dbReference>